<reference evidence="1" key="1">
    <citation type="submission" date="2014-11" db="EMBL/GenBank/DDBJ databases">
        <authorList>
            <person name="Amaro Gonzalez C."/>
        </authorList>
    </citation>
    <scope>NUCLEOTIDE SEQUENCE</scope>
</reference>
<protein>
    <submittedName>
        <fullName evidence="1">Uncharacterized protein</fullName>
    </submittedName>
</protein>
<accession>A0A0E9U0T2</accession>
<reference evidence="1" key="2">
    <citation type="journal article" date="2015" name="Fish Shellfish Immunol.">
        <title>Early steps in the European eel (Anguilla anguilla)-Vibrio vulnificus interaction in the gills: Role of the RtxA13 toxin.</title>
        <authorList>
            <person name="Callol A."/>
            <person name="Pajuelo D."/>
            <person name="Ebbesson L."/>
            <person name="Teles M."/>
            <person name="MacKenzie S."/>
            <person name="Amaro C."/>
        </authorList>
    </citation>
    <scope>NUCLEOTIDE SEQUENCE</scope>
</reference>
<organism evidence="1">
    <name type="scientific">Anguilla anguilla</name>
    <name type="common">European freshwater eel</name>
    <name type="synonym">Muraena anguilla</name>
    <dbReference type="NCBI Taxonomy" id="7936"/>
    <lineage>
        <taxon>Eukaryota</taxon>
        <taxon>Metazoa</taxon>
        <taxon>Chordata</taxon>
        <taxon>Craniata</taxon>
        <taxon>Vertebrata</taxon>
        <taxon>Euteleostomi</taxon>
        <taxon>Actinopterygii</taxon>
        <taxon>Neopterygii</taxon>
        <taxon>Teleostei</taxon>
        <taxon>Anguilliformes</taxon>
        <taxon>Anguillidae</taxon>
        <taxon>Anguilla</taxon>
    </lineage>
</organism>
<proteinExistence type="predicted"/>
<dbReference type="AlphaFoldDB" id="A0A0E9U0T2"/>
<sequence>MCESSYAEMMAWVDKEDWAGLGWKD</sequence>
<evidence type="ECO:0000313" key="1">
    <source>
        <dbReference type="EMBL" id="JAH59401.1"/>
    </source>
</evidence>
<dbReference type="EMBL" id="GBXM01049176">
    <property type="protein sequence ID" value="JAH59401.1"/>
    <property type="molecule type" value="Transcribed_RNA"/>
</dbReference>
<name>A0A0E9U0T2_ANGAN</name>